<sequence>MQGLNKFTTTYITNKYDVMNSIWFFDDVNLFKILCPHKFKAYKGTHSFDTYHKKDYIYFEEDSANKVYLIEKGKVKIGYYNENGNEIVKAILSKGELFGEKAILGDITRDEFAQSIDNTTSICPIGVQTMHELMRNNQTFSFSVYKFIGFKFKKLERRLQLLLFKDTKTRLKEFLDELCVEYGYDCDKTGDHVIKHPYTQKDIASLIGTSRPTLNILLNELKDENYIDFNRKEIRILKNSA</sequence>
<comment type="caution">
    <text evidence="6">The sequence shown here is derived from an EMBL/GenBank/DDBJ whole genome shotgun (WGS) entry which is preliminary data.</text>
</comment>
<dbReference type="SMART" id="SM00419">
    <property type="entry name" value="HTH_CRP"/>
    <property type="match status" value="1"/>
</dbReference>
<dbReference type="InterPro" id="IPR036388">
    <property type="entry name" value="WH-like_DNA-bd_sf"/>
</dbReference>
<keyword evidence="1" id="KW-0805">Transcription regulation</keyword>
<feature type="domain" description="HTH crp-type" evidence="5">
    <location>
        <begin position="165"/>
        <end position="240"/>
    </location>
</feature>
<dbReference type="SUPFAM" id="SSF46785">
    <property type="entry name" value="Winged helix' DNA-binding domain"/>
    <property type="match status" value="1"/>
</dbReference>
<evidence type="ECO:0000256" key="3">
    <source>
        <dbReference type="ARBA" id="ARBA00023163"/>
    </source>
</evidence>
<keyword evidence="7" id="KW-1185">Reference proteome</keyword>
<dbReference type="PROSITE" id="PS51063">
    <property type="entry name" value="HTH_CRP_2"/>
    <property type="match status" value="1"/>
</dbReference>
<organism evidence="6 7">
    <name type="scientific">Bizionia arctica</name>
    <dbReference type="NCBI Taxonomy" id="1495645"/>
    <lineage>
        <taxon>Bacteria</taxon>
        <taxon>Pseudomonadati</taxon>
        <taxon>Bacteroidota</taxon>
        <taxon>Flavobacteriia</taxon>
        <taxon>Flavobacteriales</taxon>
        <taxon>Flavobacteriaceae</taxon>
        <taxon>Bizionia</taxon>
    </lineage>
</organism>
<keyword evidence="3" id="KW-0804">Transcription</keyword>
<evidence type="ECO:0000259" key="4">
    <source>
        <dbReference type="PROSITE" id="PS50042"/>
    </source>
</evidence>
<dbReference type="PANTHER" id="PTHR24567:SF26">
    <property type="entry name" value="REGULATORY PROTEIN YEIL"/>
    <property type="match status" value="1"/>
</dbReference>
<dbReference type="GO" id="GO:0003700">
    <property type="term" value="F:DNA-binding transcription factor activity"/>
    <property type="evidence" value="ECO:0007669"/>
    <property type="project" value="TreeGrafter"/>
</dbReference>
<dbReference type="PANTHER" id="PTHR24567">
    <property type="entry name" value="CRP FAMILY TRANSCRIPTIONAL REGULATORY PROTEIN"/>
    <property type="match status" value="1"/>
</dbReference>
<reference evidence="6" key="2">
    <citation type="submission" date="2020-09" db="EMBL/GenBank/DDBJ databases">
        <authorList>
            <person name="Sun Q."/>
            <person name="Zhou Y."/>
        </authorList>
    </citation>
    <scope>NUCLEOTIDE SEQUENCE</scope>
    <source>
        <strain evidence="6">CGMCC 1.12751</strain>
    </source>
</reference>
<accession>A0A917LV85</accession>
<dbReference type="Pfam" id="PF13545">
    <property type="entry name" value="HTH_Crp_2"/>
    <property type="match status" value="1"/>
</dbReference>
<dbReference type="InterPro" id="IPR018490">
    <property type="entry name" value="cNMP-bd_dom_sf"/>
</dbReference>
<dbReference type="InterPro" id="IPR012318">
    <property type="entry name" value="HTH_CRP"/>
</dbReference>
<dbReference type="Pfam" id="PF00027">
    <property type="entry name" value="cNMP_binding"/>
    <property type="match status" value="1"/>
</dbReference>
<dbReference type="InterPro" id="IPR014710">
    <property type="entry name" value="RmlC-like_jellyroll"/>
</dbReference>
<dbReference type="GO" id="GO:0003677">
    <property type="term" value="F:DNA binding"/>
    <property type="evidence" value="ECO:0007669"/>
    <property type="project" value="UniProtKB-KW"/>
</dbReference>
<proteinExistence type="predicted"/>
<dbReference type="InterPro" id="IPR036390">
    <property type="entry name" value="WH_DNA-bd_sf"/>
</dbReference>
<evidence type="ECO:0000313" key="6">
    <source>
        <dbReference type="EMBL" id="GGG60241.1"/>
    </source>
</evidence>
<feature type="domain" description="Cyclic nucleotide-binding" evidence="4">
    <location>
        <begin position="30"/>
        <end position="109"/>
    </location>
</feature>
<dbReference type="Gene3D" id="1.10.10.10">
    <property type="entry name" value="Winged helix-like DNA-binding domain superfamily/Winged helix DNA-binding domain"/>
    <property type="match status" value="1"/>
</dbReference>
<dbReference type="GO" id="GO:0005829">
    <property type="term" value="C:cytosol"/>
    <property type="evidence" value="ECO:0007669"/>
    <property type="project" value="TreeGrafter"/>
</dbReference>
<protein>
    <submittedName>
        <fullName evidence="6">Crp/Fnr family transcriptional regulator</fullName>
    </submittedName>
</protein>
<dbReference type="PROSITE" id="PS50042">
    <property type="entry name" value="CNMP_BINDING_3"/>
    <property type="match status" value="1"/>
</dbReference>
<dbReference type="CDD" id="cd00038">
    <property type="entry name" value="CAP_ED"/>
    <property type="match status" value="1"/>
</dbReference>
<reference evidence="6" key="1">
    <citation type="journal article" date="2014" name="Int. J. Syst. Evol. Microbiol.">
        <title>Complete genome sequence of Corynebacterium casei LMG S-19264T (=DSM 44701T), isolated from a smear-ripened cheese.</title>
        <authorList>
            <consortium name="US DOE Joint Genome Institute (JGI-PGF)"/>
            <person name="Walter F."/>
            <person name="Albersmeier A."/>
            <person name="Kalinowski J."/>
            <person name="Ruckert C."/>
        </authorList>
    </citation>
    <scope>NUCLEOTIDE SEQUENCE</scope>
    <source>
        <strain evidence="6">CGMCC 1.12751</strain>
    </source>
</reference>
<keyword evidence="2" id="KW-0238">DNA-binding</keyword>
<dbReference type="Gene3D" id="2.60.120.10">
    <property type="entry name" value="Jelly Rolls"/>
    <property type="match status" value="1"/>
</dbReference>
<dbReference type="SMART" id="SM00100">
    <property type="entry name" value="cNMP"/>
    <property type="match status" value="1"/>
</dbReference>
<evidence type="ECO:0000313" key="7">
    <source>
        <dbReference type="Proteomes" id="UP000625976"/>
    </source>
</evidence>
<name>A0A917LV85_9FLAO</name>
<gene>
    <name evidence="6" type="ORF">GCM10010976_33760</name>
</gene>
<dbReference type="InterPro" id="IPR000595">
    <property type="entry name" value="cNMP-bd_dom"/>
</dbReference>
<dbReference type="InterPro" id="IPR050397">
    <property type="entry name" value="Env_Response_Regulators"/>
</dbReference>
<dbReference type="AlphaFoldDB" id="A0A917LV85"/>
<dbReference type="SUPFAM" id="SSF51206">
    <property type="entry name" value="cAMP-binding domain-like"/>
    <property type="match status" value="1"/>
</dbReference>
<evidence type="ECO:0000256" key="2">
    <source>
        <dbReference type="ARBA" id="ARBA00023125"/>
    </source>
</evidence>
<evidence type="ECO:0000256" key="1">
    <source>
        <dbReference type="ARBA" id="ARBA00023015"/>
    </source>
</evidence>
<evidence type="ECO:0000259" key="5">
    <source>
        <dbReference type="PROSITE" id="PS51063"/>
    </source>
</evidence>
<dbReference type="Proteomes" id="UP000625976">
    <property type="component" value="Unassembled WGS sequence"/>
</dbReference>
<dbReference type="EMBL" id="BMFQ01000004">
    <property type="protein sequence ID" value="GGG60241.1"/>
    <property type="molecule type" value="Genomic_DNA"/>
</dbReference>